<evidence type="ECO:0000313" key="3">
    <source>
        <dbReference type="Proteomes" id="UP001500418"/>
    </source>
</evidence>
<keyword evidence="3" id="KW-1185">Reference proteome</keyword>
<name>A0ABP4A831_9ACTN</name>
<dbReference type="Proteomes" id="UP001500418">
    <property type="component" value="Unassembled WGS sequence"/>
</dbReference>
<evidence type="ECO:0000313" key="2">
    <source>
        <dbReference type="EMBL" id="GAA0931985.1"/>
    </source>
</evidence>
<reference evidence="3" key="1">
    <citation type="journal article" date="2019" name="Int. J. Syst. Evol. Microbiol.">
        <title>The Global Catalogue of Microorganisms (GCM) 10K type strain sequencing project: providing services to taxonomists for standard genome sequencing and annotation.</title>
        <authorList>
            <consortium name="The Broad Institute Genomics Platform"/>
            <consortium name="The Broad Institute Genome Sequencing Center for Infectious Disease"/>
            <person name="Wu L."/>
            <person name="Ma J."/>
        </authorList>
    </citation>
    <scope>NUCLEOTIDE SEQUENCE [LARGE SCALE GENOMIC DNA]</scope>
    <source>
        <strain evidence="3">JCM 11444</strain>
    </source>
</reference>
<feature type="region of interest" description="Disordered" evidence="1">
    <location>
        <begin position="1"/>
        <end position="44"/>
    </location>
</feature>
<dbReference type="EMBL" id="BAAAID010000021">
    <property type="protein sequence ID" value="GAA0931985.1"/>
    <property type="molecule type" value="Genomic_DNA"/>
</dbReference>
<evidence type="ECO:0000256" key="1">
    <source>
        <dbReference type="SAM" id="MobiDB-lite"/>
    </source>
</evidence>
<gene>
    <name evidence="2" type="ORF">GCM10009575_037690</name>
</gene>
<proteinExistence type="predicted"/>
<organism evidence="2 3">
    <name type="scientific">Streptomyces rhizosphaericus</name>
    <dbReference type="NCBI Taxonomy" id="114699"/>
    <lineage>
        <taxon>Bacteria</taxon>
        <taxon>Bacillati</taxon>
        <taxon>Actinomycetota</taxon>
        <taxon>Actinomycetes</taxon>
        <taxon>Kitasatosporales</taxon>
        <taxon>Streptomycetaceae</taxon>
        <taxon>Streptomyces</taxon>
        <taxon>Streptomyces violaceusniger group</taxon>
    </lineage>
</organism>
<sequence>MGVDAGGDADVRLAEGSGRPAWTRPVRCARRGGRPQRAESDGVAAKTRGWVRAVSSTDARDAIAPGTKTLSTTEYRWLACRLTEALRDALRVAESRGQRIPDQEEATEDA</sequence>
<protein>
    <submittedName>
        <fullName evidence="2">Uncharacterized protein</fullName>
    </submittedName>
</protein>
<accession>A0ABP4A831</accession>
<comment type="caution">
    <text evidence="2">The sequence shown here is derived from an EMBL/GenBank/DDBJ whole genome shotgun (WGS) entry which is preliminary data.</text>
</comment>